<dbReference type="EMBL" id="CDQK01000001">
    <property type="protein sequence ID" value="CEP20405.1"/>
    <property type="molecule type" value="Genomic_DNA"/>
</dbReference>
<evidence type="ECO:0000259" key="6">
    <source>
        <dbReference type="Pfam" id="PF01138"/>
    </source>
</evidence>
<dbReference type="GO" id="GO:0071038">
    <property type="term" value="P:TRAMP-dependent tRNA surveillance pathway"/>
    <property type="evidence" value="ECO:0007669"/>
    <property type="project" value="UniProtKB-ARBA"/>
</dbReference>
<feature type="domain" description="Exoribonuclease phosphorolytic" evidence="6">
    <location>
        <begin position="1"/>
        <end position="122"/>
    </location>
</feature>
<reference evidence="8" key="1">
    <citation type="journal article" date="2015" name="J. Biotechnol.">
        <title>The structure of the Cyberlindnera jadinii genome and its relation to Candida utilis analyzed by the occurrence of single nucleotide polymorphisms.</title>
        <authorList>
            <person name="Rupp O."/>
            <person name="Brinkrolf K."/>
            <person name="Buerth C."/>
            <person name="Kunigo M."/>
            <person name="Schneider J."/>
            <person name="Jaenicke S."/>
            <person name="Goesmann A."/>
            <person name="Puehler A."/>
            <person name="Jaeger K.-E."/>
            <person name="Ernst J.F."/>
        </authorList>
    </citation>
    <scope>NUCLEOTIDE SEQUENCE [LARGE SCALE GENOMIC DNA]</scope>
    <source>
        <strain evidence="8">ATCC 18201 / CBS 1600 / BCRC 20928 / JCM 3617 / NBRC 0987 / NRRL Y-1542</strain>
    </source>
</reference>
<dbReference type="Proteomes" id="UP000038830">
    <property type="component" value="Unassembled WGS sequence"/>
</dbReference>
<dbReference type="CDD" id="cd11372">
    <property type="entry name" value="RNase_PH_RRP46"/>
    <property type="match status" value="1"/>
</dbReference>
<proteinExistence type="inferred from homology"/>
<gene>
    <name evidence="7" type="ORF">BN1211_0266</name>
</gene>
<keyword evidence="4" id="KW-0271">Exosome</keyword>
<sequence>MESQTTVLTRVDGSADLVYGETRAIVSVSGPIEPKARQELPAAAALEVIVRADVGVADTREKLLENKLRSVLSQTILTTSYPRQLIQIVAQVLESGEDERYTCKEAASIINGSYLALIDAGVALQCSFAAESFAIAQDGEVIANPTPLDLRQSKSSHVVCYSIRDAKVDSLLFSDSIGSFTETQLYSVLARGTESVEAHHRHFRSTIQAKISKDFVWKLQ</sequence>
<dbReference type="GO" id="GO:0071051">
    <property type="term" value="P:poly(A)-dependent snoRNA 3'-end processing"/>
    <property type="evidence" value="ECO:0007669"/>
    <property type="project" value="TreeGrafter"/>
</dbReference>
<dbReference type="InterPro" id="IPR001247">
    <property type="entry name" value="ExoRNase_PH_dom1"/>
</dbReference>
<dbReference type="InterPro" id="IPR027408">
    <property type="entry name" value="PNPase/RNase_PH_dom_sf"/>
</dbReference>
<dbReference type="GO" id="GO:0034475">
    <property type="term" value="P:U4 snRNA 3'-end processing"/>
    <property type="evidence" value="ECO:0007669"/>
    <property type="project" value="TreeGrafter"/>
</dbReference>
<dbReference type="PANTHER" id="PTHR11953">
    <property type="entry name" value="EXOSOME COMPLEX COMPONENT"/>
    <property type="match status" value="1"/>
</dbReference>
<dbReference type="SUPFAM" id="SSF54211">
    <property type="entry name" value="Ribosomal protein S5 domain 2-like"/>
    <property type="match status" value="1"/>
</dbReference>
<dbReference type="GO" id="GO:0000177">
    <property type="term" value="C:cytoplasmic exosome (RNase complex)"/>
    <property type="evidence" value="ECO:0007669"/>
    <property type="project" value="UniProtKB-ARBA"/>
</dbReference>
<dbReference type="SUPFAM" id="SSF55666">
    <property type="entry name" value="Ribonuclease PH domain 2-like"/>
    <property type="match status" value="1"/>
</dbReference>
<evidence type="ECO:0000313" key="8">
    <source>
        <dbReference type="Proteomes" id="UP000038830"/>
    </source>
</evidence>
<dbReference type="Gene3D" id="3.30.230.70">
    <property type="entry name" value="GHMP Kinase, N-terminal domain"/>
    <property type="match status" value="1"/>
</dbReference>
<dbReference type="Pfam" id="PF01138">
    <property type="entry name" value="RNase_PH"/>
    <property type="match status" value="1"/>
</dbReference>
<protein>
    <recommendedName>
        <fullName evidence="6">Exoribonuclease phosphorolytic domain-containing protein</fullName>
    </recommendedName>
</protein>
<comment type="similarity">
    <text evidence="2">Belongs to the RNase PH family.</text>
</comment>
<dbReference type="GO" id="GO:0003723">
    <property type="term" value="F:RNA binding"/>
    <property type="evidence" value="ECO:0007669"/>
    <property type="project" value="TreeGrafter"/>
</dbReference>
<organism evidence="7 8">
    <name type="scientific">Cyberlindnera jadinii (strain ATCC 18201 / CBS 1600 / BCRC 20928 / JCM 3617 / NBRC 0987 / NRRL Y-1542)</name>
    <name type="common">Torula yeast</name>
    <name type="synonym">Candida utilis</name>
    <dbReference type="NCBI Taxonomy" id="983966"/>
    <lineage>
        <taxon>Eukaryota</taxon>
        <taxon>Fungi</taxon>
        <taxon>Dikarya</taxon>
        <taxon>Ascomycota</taxon>
        <taxon>Saccharomycotina</taxon>
        <taxon>Saccharomycetes</taxon>
        <taxon>Phaffomycetales</taxon>
        <taxon>Phaffomycetaceae</taxon>
        <taxon>Cyberlindnera</taxon>
    </lineage>
</organism>
<dbReference type="GO" id="GO:0000176">
    <property type="term" value="C:nuclear exosome (RNase complex)"/>
    <property type="evidence" value="ECO:0007669"/>
    <property type="project" value="TreeGrafter"/>
</dbReference>
<evidence type="ECO:0000256" key="3">
    <source>
        <dbReference type="ARBA" id="ARBA00022552"/>
    </source>
</evidence>
<dbReference type="GO" id="GO:0000467">
    <property type="term" value="P:exonucleolytic trimming to generate mature 3'-end of 5.8S rRNA from tricistronic rRNA transcript (SSU-rRNA, 5.8S rRNA, LSU-rRNA)"/>
    <property type="evidence" value="ECO:0007669"/>
    <property type="project" value="UniProtKB-ARBA"/>
</dbReference>
<dbReference type="InterPro" id="IPR036345">
    <property type="entry name" value="ExoRNase_PH_dom2_sf"/>
</dbReference>
<dbReference type="GO" id="GO:0016075">
    <property type="term" value="P:rRNA catabolic process"/>
    <property type="evidence" value="ECO:0007669"/>
    <property type="project" value="TreeGrafter"/>
</dbReference>
<dbReference type="GO" id="GO:0005730">
    <property type="term" value="C:nucleolus"/>
    <property type="evidence" value="ECO:0007669"/>
    <property type="project" value="TreeGrafter"/>
</dbReference>
<name>A0A0H5BY56_CYBJN</name>
<comment type="subcellular location">
    <subcellularLocation>
        <location evidence="1">Nucleus</location>
    </subcellularLocation>
</comment>
<evidence type="ECO:0000256" key="4">
    <source>
        <dbReference type="ARBA" id="ARBA00022835"/>
    </source>
</evidence>
<dbReference type="GO" id="GO:0071028">
    <property type="term" value="P:nuclear mRNA surveillance"/>
    <property type="evidence" value="ECO:0007669"/>
    <property type="project" value="TreeGrafter"/>
</dbReference>
<keyword evidence="5" id="KW-0539">Nucleus</keyword>
<evidence type="ECO:0000313" key="7">
    <source>
        <dbReference type="EMBL" id="CEP20405.1"/>
    </source>
</evidence>
<dbReference type="PANTHER" id="PTHR11953:SF1">
    <property type="entry name" value="EXOSOME COMPLEX COMPONENT RRP46"/>
    <property type="match status" value="1"/>
</dbReference>
<accession>A0A0H5BY56</accession>
<keyword evidence="3" id="KW-0698">rRNA processing</keyword>
<dbReference type="InterPro" id="IPR020568">
    <property type="entry name" value="Ribosomal_Su5_D2-typ_SF"/>
</dbReference>
<evidence type="ECO:0000256" key="1">
    <source>
        <dbReference type="ARBA" id="ARBA00004123"/>
    </source>
</evidence>
<dbReference type="InterPro" id="IPR050080">
    <property type="entry name" value="RNase_PH"/>
</dbReference>
<dbReference type="AlphaFoldDB" id="A0A0H5BY56"/>
<evidence type="ECO:0000256" key="2">
    <source>
        <dbReference type="ARBA" id="ARBA00006678"/>
    </source>
</evidence>
<evidence type="ECO:0000256" key="5">
    <source>
        <dbReference type="ARBA" id="ARBA00023242"/>
    </source>
</evidence>